<dbReference type="GO" id="GO:0009231">
    <property type="term" value="P:riboflavin biosynthetic process"/>
    <property type="evidence" value="ECO:0007669"/>
    <property type="project" value="UniProtKB-KW"/>
</dbReference>
<dbReference type="Pfam" id="PF00925">
    <property type="entry name" value="GTP_cyclohydro2"/>
    <property type="match status" value="1"/>
</dbReference>
<evidence type="ECO:0000313" key="7">
    <source>
        <dbReference type="EMBL" id="KAK6935928.1"/>
    </source>
</evidence>
<accession>A0AAN8ZJ40</accession>
<sequence length="272" mass="31996">MENFHSNHHDDVSDFSYELIQLQEWECEKEEEHEETQHGQGQHSKQLEEYMQVHMDRMASFLKFDDSFFCPWNWNHSKSYNNNSRIEVVTGEKSVVYEPTSFFSQEVYDLIESRKLQLSDERDEEEDQLSNEWEEEEDNSVLQYLYGLTVDDLARKDPNRKMGIKAMGLTPAWMVLIAPFITFSLLEQGNIGNGEDVLAGRGVLVYLRGHEGRGIGLGHKLRAYNLQDQRHDTVESNEELGLLLMSERMGLVQLEMHRWRSKWSIEEILCWI</sequence>
<dbReference type="Proteomes" id="UP001370490">
    <property type="component" value="Unassembled WGS sequence"/>
</dbReference>
<evidence type="ECO:0000256" key="1">
    <source>
        <dbReference type="ARBA" id="ARBA00004904"/>
    </source>
</evidence>
<evidence type="ECO:0000256" key="2">
    <source>
        <dbReference type="ARBA" id="ARBA00008976"/>
    </source>
</evidence>
<dbReference type="GO" id="GO:0009507">
    <property type="term" value="C:chloroplast"/>
    <property type="evidence" value="ECO:0007669"/>
    <property type="project" value="TreeGrafter"/>
</dbReference>
<dbReference type="PANTHER" id="PTHR21327">
    <property type="entry name" value="GTP CYCLOHYDROLASE II-RELATED"/>
    <property type="match status" value="1"/>
</dbReference>
<evidence type="ECO:0000256" key="4">
    <source>
        <dbReference type="ARBA" id="ARBA00022619"/>
    </source>
</evidence>
<evidence type="ECO:0000256" key="5">
    <source>
        <dbReference type="ARBA" id="ARBA00022723"/>
    </source>
</evidence>
<gene>
    <name evidence="7" type="ORF">RJ641_032958</name>
</gene>
<dbReference type="InterPro" id="IPR036144">
    <property type="entry name" value="RibA-like_sf"/>
</dbReference>
<comment type="similarity">
    <text evidence="2">In the C-terminal section; belongs to the GTP cyclohydrolase II family.</text>
</comment>
<comment type="pathway">
    <text evidence="1">Cofactor biosynthesis; riboflavin biosynthesis; 2-hydroxy-3-oxobutyl phosphate from D-ribulose 5-phosphate: step 1/1.</text>
</comment>
<dbReference type="SUPFAM" id="SSF142695">
    <property type="entry name" value="RibA-like"/>
    <property type="match status" value="1"/>
</dbReference>
<evidence type="ECO:0000256" key="3">
    <source>
        <dbReference type="ARBA" id="ARBA00012153"/>
    </source>
</evidence>
<dbReference type="GO" id="GO:0008686">
    <property type="term" value="F:3,4-dihydroxy-2-butanone-4-phosphate synthase activity"/>
    <property type="evidence" value="ECO:0007669"/>
    <property type="project" value="UniProtKB-EC"/>
</dbReference>
<dbReference type="PANTHER" id="PTHR21327:SF18">
    <property type="entry name" value="3,4-DIHYDROXY-2-BUTANONE 4-PHOSPHATE SYNTHASE"/>
    <property type="match status" value="1"/>
</dbReference>
<keyword evidence="5" id="KW-0479">Metal-binding</keyword>
<organism evidence="7 8">
    <name type="scientific">Dillenia turbinata</name>
    <dbReference type="NCBI Taxonomy" id="194707"/>
    <lineage>
        <taxon>Eukaryota</taxon>
        <taxon>Viridiplantae</taxon>
        <taxon>Streptophyta</taxon>
        <taxon>Embryophyta</taxon>
        <taxon>Tracheophyta</taxon>
        <taxon>Spermatophyta</taxon>
        <taxon>Magnoliopsida</taxon>
        <taxon>eudicotyledons</taxon>
        <taxon>Gunneridae</taxon>
        <taxon>Pentapetalae</taxon>
        <taxon>Dilleniales</taxon>
        <taxon>Dilleniaceae</taxon>
        <taxon>Dillenia</taxon>
    </lineage>
</organism>
<keyword evidence="8" id="KW-1185">Reference proteome</keyword>
<dbReference type="GO" id="GO:0046872">
    <property type="term" value="F:metal ion binding"/>
    <property type="evidence" value="ECO:0007669"/>
    <property type="project" value="UniProtKB-KW"/>
</dbReference>
<proteinExistence type="inferred from homology"/>
<dbReference type="AlphaFoldDB" id="A0AAN8ZJ40"/>
<feature type="domain" description="GTP cyclohydrolase II" evidence="6">
    <location>
        <begin position="199"/>
        <end position="242"/>
    </location>
</feature>
<dbReference type="EMBL" id="JBAMMX010000007">
    <property type="protein sequence ID" value="KAK6935928.1"/>
    <property type="molecule type" value="Genomic_DNA"/>
</dbReference>
<dbReference type="InterPro" id="IPR032677">
    <property type="entry name" value="GTP_cyclohydro_II"/>
</dbReference>
<keyword evidence="4" id="KW-0686">Riboflavin biosynthesis</keyword>
<evidence type="ECO:0000259" key="6">
    <source>
        <dbReference type="Pfam" id="PF00925"/>
    </source>
</evidence>
<reference evidence="7 8" key="1">
    <citation type="submission" date="2023-12" db="EMBL/GenBank/DDBJ databases">
        <title>A high-quality genome assembly for Dillenia turbinata (Dilleniales).</title>
        <authorList>
            <person name="Chanderbali A."/>
        </authorList>
    </citation>
    <scope>NUCLEOTIDE SEQUENCE [LARGE SCALE GENOMIC DNA]</scope>
    <source>
        <strain evidence="7">LSX21</strain>
        <tissue evidence="7">Leaf</tissue>
    </source>
</reference>
<name>A0AAN8ZJ40_9MAGN</name>
<evidence type="ECO:0000313" key="8">
    <source>
        <dbReference type="Proteomes" id="UP001370490"/>
    </source>
</evidence>
<protein>
    <recommendedName>
        <fullName evidence="3">3,4-dihydroxy-2-butanone-4-phosphate synthase</fullName>
        <ecNumber evidence="3">4.1.99.12</ecNumber>
    </recommendedName>
</protein>
<dbReference type="Gene3D" id="3.40.50.10990">
    <property type="entry name" value="GTP cyclohydrolase II"/>
    <property type="match status" value="1"/>
</dbReference>
<comment type="caution">
    <text evidence="7">The sequence shown here is derived from an EMBL/GenBank/DDBJ whole genome shotgun (WGS) entry which is preliminary data.</text>
</comment>
<dbReference type="EC" id="4.1.99.12" evidence="3"/>